<evidence type="ECO:0000256" key="1">
    <source>
        <dbReference type="ARBA" id="ARBA00004761"/>
    </source>
</evidence>
<dbReference type="SUPFAM" id="SSF52540">
    <property type="entry name" value="P-loop containing nucleoside triphosphate hydrolases"/>
    <property type="match status" value="1"/>
</dbReference>
<dbReference type="NCBIfam" id="TIGR01313">
    <property type="entry name" value="therm_gnt_kin"/>
    <property type="match status" value="1"/>
</dbReference>
<dbReference type="PANTHER" id="PTHR43442">
    <property type="entry name" value="GLUCONOKINASE-RELATED"/>
    <property type="match status" value="1"/>
</dbReference>
<name>A0ABT0CRE6_9HYPH</name>
<dbReference type="InterPro" id="IPR006001">
    <property type="entry name" value="Therm_gnt_kin"/>
</dbReference>
<dbReference type="EC" id="2.7.1.12" evidence="3 9"/>
<dbReference type="Proteomes" id="UP001201844">
    <property type="component" value="Unassembled WGS sequence"/>
</dbReference>
<dbReference type="EMBL" id="JAKVIN010000008">
    <property type="protein sequence ID" value="MCJ8151185.1"/>
    <property type="molecule type" value="Genomic_DNA"/>
</dbReference>
<keyword evidence="10" id="KW-0614">Plasmid</keyword>
<dbReference type="Pfam" id="PF13671">
    <property type="entry name" value="AAA_33"/>
    <property type="match status" value="1"/>
</dbReference>
<keyword evidence="6 9" id="KW-0418">Kinase</keyword>
<keyword evidence="5 9" id="KW-0547">Nucleotide-binding</keyword>
<evidence type="ECO:0000313" key="11">
    <source>
        <dbReference type="Proteomes" id="UP001201844"/>
    </source>
</evidence>
<comment type="catalytic activity">
    <reaction evidence="8 9">
        <text>D-gluconate + ATP = 6-phospho-D-gluconate + ADP + H(+)</text>
        <dbReference type="Rhea" id="RHEA:19433"/>
        <dbReference type="ChEBI" id="CHEBI:15378"/>
        <dbReference type="ChEBI" id="CHEBI:18391"/>
        <dbReference type="ChEBI" id="CHEBI:30616"/>
        <dbReference type="ChEBI" id="CHEBI:58759"/>
        <dbReference type="ChEBI" id="CHEBI:456216"/>
        <dbReference type="EC" id="2.7.1.12"/>
    </reaction>
</comment>
<keyword evidence="7 9" id="KW-0067">ATP-binding</keyword>
<gene>
    <name evidence="10" type="ORF">MKI86_18760</name>
</gene>
<dbReference type="Gene3D" id="3.40.50.300">
    <property type="entry name" value="P-loop containing nucleotide triphosphate hydrolases"/>
    <property type="match status" value="1"/>
</dbReference>
<evidence type="ECO:0000256" key="2">
    <source>
        <dbReference type="ARBA" id="ARBA00008420"/>
    </source>
</evidence>
<dbReference type="CDD" id="cd02021">
    <property type="entry name" value="GntK"/>
    <property type="match status" value="1"/>
</dbReference>
<evidence type="ECO:0000256" key="5">
    <source>
        <dbReference type="ARBA" id="ARBA00022741"/>
    </source>
</evidence>
<reference evidence="10 11" key="1">
    <citation type="submission" date="2022-02" db="EMBL/GenBank/DDBJ databases">
        <title>Shinella B3.7 sp. nov., isolated from Sediment (Zhairuo Island).</title>
        <authorList>
            <person name="Chen G."/>
        </authorList>
    </citation>
    <scope>NUCLEOTIDE SEQUENCE [LARGE SCALE GENOMIC DNA]</scope>
    <source>
        <strain evidence="10 11">B3.7</strain>
        <plasmid evidence="10">unnamed</plasmid>
    </source>
</reference>
<proteinExistence type="inferred from homology"/>
<keyword evidence="4 9" id="KW-0808">Transferase</keyword>
<evidence type="ECO:0000313" key="10">
    <source>
        <dbReference type="EMBL" id="MCJ8151185.1"/>
    </source>
</evidence>
<organism evidence="10 11">
    <name type="scientific">Shinella sedimenti</name>
    <dbReference type="NCBI Taxonomy" id="2919913"/>
    <lineage>
        <taxon>Bacteria</taxon>
        <taxon>Pseudomonadati</taxon>
        <taxon>Pseudomonadota</taxon>
        <taxon>Alphaproteobacteria</taxon>
        <taxon>Hyphomicrobiales</taxon>
        <taxon>Rhizobiaceae</taxon>
        <taxon>Shinella</taxon>
    </lineage>
</organism>
<dbReference type="GO" id="GO:0046316">
    <property type="term" value="F:gluconokinase activity"/>
    <property type="evidence" value="ECO:0007669"/>
    <property type="project" value="UniProtKB-EC"/>
</dbReference>
<evidence type="ECO:0000256" key="6">
    <source>
        <dbReference type="ARBA" id="ARBA00022777"/>
    </source>
</evidence>
<sequence>MSTAASRPHSETPWRLVLMGVAGSGKSAVGAALAARLGAVYLDGDDLHPPANIEKMSRGEPLTDEDRWPWLTLVGERLANPQGTLIIGCSALKRRYRDHIRAQAGAPVIFVHLAGSRKLIAERMGARSGHFMPTSLIDSQFSALEPPEADESAVTVDIDAPLDDVVGAIAARLEDAGPTASNG</sequence>
<evidence type="ECO:0000256" key="9">
    <source>
        <dbReference type="RuleBase" id="RU363066"/>
    </source>
</evidence>
<comment type="pathway">
    <text evidence="1">Carbohydrate acid metabolism.</text>
</comment>
<keyword evidence="11" id="KW-1185">Reference proteome</keyword>
<comment type="similarity">
    <text evidence="2 9">Belongs to the gluconokinase GntK/GntV family.</text>
</comment>
<accession>A0ABT0CRE6</accession>
<evidence type="ECO:0000256" key="3">
    <source>
        <dbReference type="ARBA" id="ARBA00012054"/>
    </source>
</evidence>
<dbReference type="PANTHER" id="PTHR43442:SF3">
    <property type="entry name" value="GLUCONOKINASE-RELATED"/>
    <property type="match status" value="1"/>
</dbReference>
<evidence type="ECO:0000256" key="8">
    <source>
        <dbReference type="ARBA" id="ARBA00048090"/>
    </source>
</evidence>
<evidence type="ECO:0000256" key="4">
    <source>
        <dbReference type="ARBA" id="ARBA00022679"/>
    </source>
</evidence>
<geneLocation type="plasmid" evidence="10">
    <name>unnamed</name>
</geneLocation>
<dbReference type="InterPro" id="IPR027417">
    <property type="entry name" value="P-loop_NTPase"/>
</dbReference>
<comment type="caution">
    <text evidence="10">The sequence shown here is derived from an EMBL/GenBank/DDBJ whole genome shotgun (WGS) entry which is preliminary data.</text>
</comment>
<protein>
    <recommendedName>
        <fullName evidence="3 9">Gluconokinase</fullName>
        <ecNumber evidence="3 9">2.7.1.12</ecNumber>
    </recommendedName>
</protein>
<evidence type="ECO:0000256" key="7">
    <source>
        <dbReference type="ARBA" id="ARBA00022840"/>
    </source>
</evidence>
<dbReference type="RefSeq" id="WP_241604080.1">
    <property type="nucleotide sequence ID" value="NZ_JAKVIN010000008.1"/>
</dbReference>